<sequence>MSSSSSASSENGNGANGGRGGNEYEGPPRIRPRAINEVWPEPFLEALAAQVAIDASRFVGRLAAAQALANVFQVCSTWRAVSRSDLLWHRLTRRIWNRTTLIQDTWREEYIYRHRTARNFRTRTSSHFTLQFDPADFDDPNDPDALICRCLALSDHYLACGFVDGAIRLYDLQTRLHTRTFRPQHRDHMGRFSRAVSGIIISNRRLVFASLNGDIHLAMLNGNAFPRRVHYGDMLTDGVLIDFAGRGQWWVGLYVGVPGRAFHIWNGTTEELTFVGGLLTDPDSVTGWHMLNDITELLGRVRVTSEATAIACTRLSVMSFDLRNQGVILGEDDRGGFMVSCFDVYNSAYVSVDSSGVARVHRADNIGGEEICSFNVRVQRGMMGCMNGGYALMCAGGVVRIWEIEQRGELLYSFRERIGEVNAMAADERHVAAASSEGTIHVWDFGA</sequence>
<dbReference type="InterPro" id="IPR001680">
    <property type="entry name" value="WD40_rpt"/>
</dbReference>
<reference evidence="3" key="1">
    <citation type="journal article" date="2010" name="Nat. Biotechnol.">
        <title>Draft genome sequence of the oilseed species Ricinus communis.</title>
        <authorList>
            <person name="Chan A.P."/>
            <person name="Crabtree J."/>
            <person name="Zhao Q."/>
            <person name="Lorenzi H."/>
            <person name="Orvis J."/>
            <person name="Puiu D."/>
            <person name="Melake-Berhan A."/>
            <person name="Jones K.M."/>
            <person name="Redman J."/>
            <person name="Chen G."/>
            <person name="Cahoon E.B."/>
            <person name="Gedil M."/>
            <person name="Stanke M."/>
            <person name="Haas B.J."/>
            <person name="Wortman J.R."/>
            <person name="Fraser-Liggett C.M."/>
            <person name="Ravel J."/>
            <person name="Rabinowicz P.D."/>
        </authorList>
    </citation>
    <scope>NUCLEOTIDE SEQUENCE [LARGE SCALE GENOMIC DNA]</scope>
    <source>
        <strain evidence="3">cv. Hale</strain>
    </source>
</reference>
<dbReference type="InterPro" id="IPR036047">
    <property type="entry name" value="F-box-like_dom_sf"/>
</dbReference>
<dbReference type="InParanoid" id="B9SW51"/>
<dbReference type="eggNOG" id="ENOG502QPKU">
    <property type="taxonomic scope" value="Eukaryota"/>
</dbReference>
<dbReference type="PANTHER" id="PTHR19855">
    <property type="entry name" value="WD40 REPEAT PROTEIN 12, 37"/>
    <property type="match status" value="1"/>
</dbReference>
<feature type="region of interest" description="Disordered" evidence="1">
    <location>
        <begin position="1"/>
        <end position="29"/>
    </location>
</feature>
<dbReference type="SUPFAM" id="SSF50978">
    <property type="entry name" value="WD40 repeat-like"/>
    <property type="match status" value="1"/>
</dbReference>
<protein>
    <submittedName>
        <fullName evidence="2">Transcriptional regulator STERILE APETALA, putative</fullName>
    </submittedName>
</protein>
<feature type="compositionally biased region" description="Gly residues" evidence="1">
    <location>
        <begin position="14"/>
        <end position="23"/>
    </location>
</feature>
<dbReference type="InterPro" id="IPR036322">
    <property type="entry name" value="WD40_repeat_dom_sf"/>
</dbReference>
<dbReference type="Gene3D" id="1.20.1280.50">
    <property type="match status" value="1"/>
</dbReference>
<dbReference type="AlphaFoldDB" id="B9SW51"/>
<evidence type="ECO:0000313" key="3">
    <source>
        <dbReference type="Proteomes" id="UP000008311"/>
    </source>
</evidence>
<dbReference type="Gene3D" id="2.130.10.10">
    <property type="entry name" value="YVTN repeat-like/Quinoprotein amine dehydrogenase"/>
    <property type="match status" value="1"/>
</dbReference>
<dbReference type="EMBL" id="EQ974186">
    <property type="protein sequence ID" value="EEF32167.1"/>
    <property type="molecule type" value="Genomic_DNA"/>
</dbReference>
<dbReference type="KEGG" id="rcu:8264008"/>
<dbReference type="SUPFAM" id="SSF81383">
    <property type="entry name" value="F-box domain"/>
    <property type="match status" value="1"/>
</dbReference>
<evidence type="ECO:0000256" key="1">
    <source>
        <dbReference type="SAM" id="MobiDB-lite"/>
    </source>
</evidence>
<feature type="compositionally biased region" description="Low complexity" evidence="1">
    <location>
        <begin position="1"/>
        <end position="13"/>
    </location>
</feature>
<accession>B9SW51</accession>
<name>B9SW51_RICCO</name>
<dbReference type="SMART" id="SM00320">
    <property type="entry name" value="WD40"/>
    <property type="match status" value="2"/>
</dbReference>
<dbReference type="OrthoDB" id="760263at2759"/>
<keyword evidence="3" id="KW-1185">Reference proteome</keyword>
<proteinExistence type="predicted"/>
<dbReference type="PANTHER" id="PTHR19855:SF31">
    <property type="entry name" value="TRANSCRIPTIONAL REGULATOR STERILE APETALA"/>
    <property type="match status" value="1"/>
</dbReference>
<gene>
    <name evidence="2" type="ORF">RCOM_0347460</name>
</gene>
<dbReference type="FunCoup" id="B9SW51">
    <property type="interactions" value="1"/>
</dbReference>
<evidence type="ECO:0000313" key="2">
    <source>
        <dbReference type="EMBL" id="EEF32167.1"/>
    </source>
</evidence>
<dbReference type="Proteomes" id="UP000008311">
    <property type="component" value="Unassembled WGS sequence"/>
</dbReference>
<dbReference type="STRING" id="3988.B9SW51"/>
<organism evidence="2 3">
    <name type="scientific">Ricinus communis</name>
    <name type="common">Castor bean</name>
    <dbReference type="NCBI Taxonomy" id="3988"/>
    <lineage>
        <taxon>Eukaryota</taxon>
        <taxon>Viridiplantae</taxon>
        <taxon>Streptophyta</taxon>
        <taxon>Embryophyta</taxon>
        <taxon>Tracheophyta</taxon>
        <taxon>Spermatophyta</taxon>
        <taxon>Magnoliopsida</taxon>
        <taxon>eudicotyledons</taxon>
        <taxon>Gunneridae</taxon>
        <taxon>Pentapetalae</taxon>
        <taxon>rosids</taxon>
        <taxon>fabids</taxon>
        <taxon>Malpighiales</taxon>
        <taxon>Euphorbiaceae</taxon>
        <taxon>Acalyphoideae</taxon>
        <taxon>Acalypheae</taxon>
        <taxon>Ricinus</taxon>
    </lineage>
</organism>
<dbReference type="InterPro" id="IPR015943">
    <property type="entry name" value="WD40/YVTN_repeat-like_dom_sf"/>
</dbReference>